<organism evidence="2 3">
    <name type="scientific">Castanea mollissima</name>
    <name type="common">Chinese chestnut</name>
    <dbReference type="NCBI Taxonomy" id="60419"/>
    <lineage>
        <taxon>Eukaryota</taxon>
        <taxon>Viridiplantae</taxon>
        <taxon>Streptophyta</taxon>
        <taxon>Embryophyta</taxon>
        <taxon>Tracheophyta</taxon>
        <taxon>Spermatophyta</taxon>
        <taxon>Magnoliopsida</taxon>
        <taxon>eudicotyledons</taxon>
        <taxon>Gunneridae</taxon>
        <taxon>Pentapetalae</taxon>
        <taxon>rosids</taxon>
        <taxon>fabids</taxon>
        <taxon>Fagales</taxon>
        <taxon>Fagaceae</taxon>
        <taxon>Castanea</taxon>
    </lineage>
</organism>
<dbReference type="PANTHER" id="PTHR12741">
    <property type="entry name" value="LYST-INTERACTING PROTEIN LIP5 DOPAMINE RESPONSIVE PROTEIN DRG-1"/>
    <property type="match status" value="1"/>
</dbReference>
<dbReference type="GO" id="GO:0046527">
    <property type="term" value="F:glucosyltransferase activity"/>
    <property type="evidence" value="ECO:0007669"/>
    <property type="project" value="TreeGrafter"/>
</dbReference>
<gene>
    <name evidence="2" type="ORF">CMV_028018</name>
</gene>
<dbReference type="EMBL" id="JRKL02011833">
    <property type="protein sequence ID" value="KAF3945627.1"/>
    <property type="molecule type" value="Genomic_DNA"/>
</dbReference>
<dbReference type="OrthoDB" id="1880850at2759"/>
<evidence type="ECO:0000259" key="1">
    <source>
        <dbReference type="SMART" id="SM01205"/>
    </source>
</evidence>
<dbReference type="PANTHER" id="PTHR12741:SF70">
    <property type="entry name" value="CALLOSE SYNTHASE 2-RELATED"/>
    <property type="match status" value="1"/>
</dbReference>
<protein>
    <recommendedName>
        <fullName evidence="1">1,3-beta-glucan synthase component FKS1-like domain-containing protein</fullName>
    </recommendedName>
</protein>
<dbReference type="SMART" id="SM01205">
    <property type="entry name" value="FKS1_dom1"/>
    <property type="match status" value="1"/>
</dbReference>
<dbReference type="GO" id="GO:0005886">
    <property type="term" value="C:plasma membrane"/>
    <property type="evidence" value="ECO:0007669"/>
    <property type="project" value="TreeGrafter"/>
</dbReference>
<dbReference type="AlphaFoldDB" id="A0A8J4V5G9"/>
<evidence type="ECO:0000313" key="2">
    <source>
        <dbReference type="EMBL" id="KAF3945627.1"/>
    </source>
</evidence>
<accession>A0A8J4V5G9</accession>
<dbReference type="Proteomes" id="UP000737018">
    <property type="component" value="Unassembled WGS sequence"/>
</dbReference>
<proteinExistence type="predicted"/>
<dbReference type="InterPro" id="IPR026899">
    <property type="entry name" value="FKS1-like_dom1"/>
</dbReference>
<name>A0A8J4V5G9_9ROSI</name>
<reference evidence="2" key="1">
    <citation type="submission" date="2020-03" db="EMBL/GenBank/DDBJ databases">
        <title>Castanea mollissima Vanexum genome sequencing.</title>
        <authorList>
            <person name="Staton M."/>
        </authorList>
    </citation>
    <scope>NUCLEOTIDE SEQUENCE</scope>
    <source>
        <tissue evidence="2">Leaf</tissue>
    </source>
</reference>
<evidence type="ECO:0000313" key="3">
    <source>
        <dbReference type="Proteomes" id="UP000737018"/>
    </source>
</evidence>
<feature type="non-terminal residue" evidence="2">
    <location>
        <position position="1"/>
    </location>
</feature>
<comment type="caution">
    <text evidence="2">The sequence shown here is derived from an EMBL/GenBank/DDBJ whole genome shotgun (WGS) entry which is preliminary data.</text>
</comment>
<sequence>ILQAHTAVEEKRQLYMPYNILPLDPESQNQAIMRYPEIQATVSALRNTSGLPWPTDHRMKVNEDILDWLQSQFGFQKDNVANQREHLILLLANVQIRQFPKPDHQPKLDDRALTEVMKKLLKNYRKWCKYLDTKSSLREPTLQQEVQQRKLLYMGLYLLIWGEAANLRFMPECLCYIYHHMAFELCGILAGSPMTGEPVKPVYGGDDEAFLKKVVTPIYETIAKEAKRSKYGKAKHSQWRNYDDLNEYFWSVDCFRLGWPMRAGADFFCQPLEQLRVDKNEKSCFDVFKLKKENEREDN</sequence>
<feature type="domain" description="1,3-beta-glucan synthase component FKS1-like" evidence="1">
    <location>
        <begin position="148"/>
        <end position="262"/>
    </location>
</feature>
<dbReference type="Pfam" id="PF14288">
    <property type="entry name" value="FKS1_dom1"/>
    <property type="match status" value="1"/>
</dbReference>
<keyword evidence="3" id="KW-1185">Reference proteome</keyword>